<evidence type="ECO:0000256" key="11">
    <source>
        <dbReference type="PIRSR" id="PIRSR001558-2"/>
    </source>
</evidence>
<comment type="cofactor">
    <cofactor evidence="9 11">
        <name>Mg(2+)</name>
        <dbReference type="ChEBI" id="CHEBI:18420"/>
    </cofactor>
    <text evidence="9 11">Binds 1 Mg(2+) ion per subunit.</text>
</comment>
<evidence type="ECO:0000256" key="7">
    <source>
        <dbReference type="ARBA" id="ARBA00022840"/>
    </source>
</evidence>
<dbReference type="InterPro" id="IPR005615">
    <property type="entry name" value="Glutathione_synthase"/>
</dbReference>
<dbReference type="SUPFAM" id="SSF56059">
    <property type="entry name" value="Glutathione synthetase ATP-binding domain-like"/>
    <property type="match status" value="1"/>
</dbReference>
<keyword evidence="8 9" id="KW-0460">Magnesium</keyword>
<feature type="binding site" evidence="12">
    <location>
        <begin position="228"/>
        <end position="230"/>
    </location>
    <ligand>
        <name>substrate</name>
    </ligand>
</feature>
<feature type="binding site" evidence="10">
    <location>
        <position position="422"/>
    </location>
    <ligand>
        <name>ATP</name>
        <dbReference type="ChEBI" id="CHEBI:30616"/>
    </ligand>
</feature>
<dbReference type="InterPro" id="IPR016185">
    <property type="entry name" value="PreATP-grasp_dom_sf"/>
</dbReference>
<keyword evidence="15" id="KW-1185">Reference proteome</keyword>
<sequence length="533" mass="59066">MPGFDFASWPPTLSKVQLEELTVYATSYALSHGLLYLPPVLPLPTVPSAAIHAPLALFPSPIPRRLFEKAQKLQRIYNILYSRVALDEAFLDKVMGAEHGVGKVDDFTGQLWRGWKALRDEGINQLQHLGIFRSDYLLHSLEDQEPALKQVEFNTISSSFGTLSQRVSELHRYLHKATSYYNVSPHLRPDRFPPNKTIAGVASGLAAAHAAYSSSKDTRILVVTQDNERNVFDQRWLEYELLDKHSIRMVRQTLTQLGRTGRVDPATRKLYIDVPTDLEPAGFVEVSVVYFRAAYTPADFPTPAHYTTRFLLERSTAIKCPSLPLQLAGGKKVQEVLGQAGMLEKFLADGKKYSQVFSSEEIQELRSSFMGMWGLDVGEDMLLPDVEAAKSGKESFGVRKAREEAKSLVLKPQREGGGNNVYKEDIPAFLDTLPPQEREAWIAMQLIVTPANVGNYLIRAGSVSGSSESQTPVRTDVISELGIFGWSLFGDDGGDSKVEEDTVGWLVRTKGTESNEGGVATGFSVLDSILLVD</sequence>
<dbReference type="Gene3D" id="3.30.1490.80">
    <property type="match status" value="1"/>
</dbReference>
<feature type="binding site" evidence="10">
    <location>
        <position position="234"/>
    </location>
    <ligand>
        <name>substrate</name>
    </ligand>
</feature>
<feature type="binding site" evidence="12">
    <location>
        <begin position="292"/>
        <end position="295"/>
    </location>
    <ligand>
        <name>substrate</name>
    </ligand>
</feature>
<dbReference type="Gene3D" id="3.30.470.20">
    <property type="entry name" value="ATP-grasp fold, B domain"/>
    <property type="match status" value="1"/>
</dbReference>
<evidence type="ECO:0000256" key="9">
    <source>
        <dbReference type="PIRNR" id="PIRNR001558"/>
    </source>
</evidence>
<keyword evidence="6 9" id="KW-0547">Nucleotide-binding</keyword>
<dbReference type="GO" id="GO:0005524">
    <property type="term" value="F:ATP binding"/>
    <property type="evidence" value="ECO:0007669"/>
    <property type="project" value="UniProtKB-UniRule"/>
</dbReference>
<keyword evidence="3 9" id="KW-0436">Ligase</keyword>
<evidence type="ECO:0000256" key="3">
    <source>
        <dbReference type="ARBA" id="ARBA00022598"/>
    </source>
</evidence>
<feature type="binding site" evidence="12">
    <location>
        <begin position="519"/>
        <end position="520"/>
    </location>
    <ligand>
        <name>substrate</name>
    </ligand>
</feature>
<dbReference type="PIRSF" id="PIRSF001558">
    <property type="entry name" value="GSHase"/>
    <property type="match status" value="1"/>
</dbReference>
<dbReference type="Gene3D" id="1.10.1080.10">
    <property type="entry name" value="Glutathione Synthetase, Chain A, domain 3"/>
    <property type="match status" value="1"/>
</dbReference>
<feature type="binding site" evidence="10">
    <location>
        <position position="508"/>
    </location>
    <ligand>
        <name>substrate</name>
    </ligand>
</feature>
<evidence type="ECO:0000256" key="1">
    <source>
        <dbReference type="ARBA" id="ARBA00004965"/>
    </source>
</evidence>
<feature type="binding site" evidence="11">
    <location>
        <position position="415"/>
    </location>
    <ligand>
        <name>Mg(2+)</name>
        <dbReference type="ChEBI" id="CHEBI:18420"/>
    </ligand>
</feature>
<dbReference type="EC" id="6.3.2.3" evidence="9"/>
<reference evidence="14" key="1">
    <citation type="submission" date="2022-07" db="EMBL/GenBank/DDBJ databases">
        <title>Genome Sequence of Leucocoprinus birnbaumii.</title>
        <authorList>
            <person name="Buettner E."/>
        </authorList>
    </citation>
    <scope>NUCLEOTIDE SEQUENCE</scope>
    <source>
        <strain evidence="14">VT141</strain>
    </source>
</reference>
<feature type="binding site" evidence="10">
    <location>
        <position position="152"/>
    </location>
    <ligand>
        <name>ATP</name>
        <dbReference type="ChEBI" id="CHEBI:30616"/>
    </ligand>
</feature>
<feature type="binding site" evidence="11">
    <location>
        <position position="152"/>
    </location>
    <ligand>
        <name>Mg(2+)</name>
        <dbReference type="ChEBI" id="CHEBI:18420"/>
    </ligand>
</feature>
<proteinExistence type="inferred from homology"/>
<dbReference type="PANTHER" id="PTHR11130">
    <property type="entry name" value="GLUTATHIONE SYNTHETASE"/>
    <property type="match status" value="1"/>
</dbReference>
<dbReference type="SUPFAM" id="SSF52440">
    <property type="entry name" value="PreATP-grasp domain"/>
    <property type="match status" value="1"/>
</dbReference>
<gene>
    <name evidence="14" type="ORF">NP233_g2739</name>
</gene>
<dbReference type="Proteomes" id="UP001213000">
    <property type="component" value="Unassembled WGS sequence"/>
</dbReference>
<evidence type="ECO:0000256" key="8">
    <source>
        <dbReference type="ARBA" id="ARBA00022842"/>
    </source>
</evidence>
<evidence type="ECO:0000313" key="14">
    <source>
        <dbReference type="EMBL" id="KAJ3572951.1"/>
    </source>
</evidence>
<keyword evidence="7 9" id="KW-0067">ATP-binding</keyword>
<dbReference type="InterPro" id="IPR004887">
    <property type="entry name" value="GSH_synth_subst-bd"/>
</dbReference>
<evidence type="ECO:0000256" key="4">
    <source>
        <dbReference type="ARBA" id="ARBA00022684"/>
    </source>
</evidence>
<feature type="domain" description="Glutathione synthase substrate-binding" evidence="13">
    <location>
        <begin position="219"/>
        <end position="328"/>
    </location>
</feature>
<dbReference type="InterPro" id="IPR014049">
    <property type="entry name" value="Glutathione_synthase_N_euk"/>
</dbReference>
<evidence type="ECO:0000256" key="5">
    <source>
        <dbReference type="ARBA" id="ARBA00022723"/>
    </source>
</evidence>
<comment type="similarity">
    <text evidence="2 9">Belongs to the eukaryotic GSH synthase family.</text>
</comment>
<keyword evidence="5 9" id="KW-0479">Metal-binding</keyword>
<evidence type="ECO:0000256" key="6">
    <source>
        <dbReference type="ARBA" id="ARBA00022741"/>
    </source>
</evidence>
<dbReference type="InterPro" id="IPR037013">
    <property type="entry name" value="GSH-S_sub-bd_sf"/>
</dbReference>
<dbReference type="GO" id="GO:0005829">
    <property type="term" value="C:cytosol"/>
    <property type="evidence" value="ECO:0007669"/>
    <property type="project" value="TreeGrafter"/>
</dbReference>
<feature type="binding site" evidence="11">
    <location>
        <position position="154"/>
    </location>
    <ligand>
        <name>Mg(2+)</name>
        <dbReference type="ChEBI" id="CHEBI:18420"/>
    </ligand>
</feature>
<evidence type="ECO:0000256" key="12">
    <source>
        <dbReference type="PIRSR" id="PIRSR001558-3"/>
    </source>
</evidence>
<dbReference type="Pfam" id="PF03917">
    <property type="entry name" value="GSH_synth_ATP"/>
    <property type="match status" value="1"/>
</dbReference>
<feature type="binding site" evidence="10">
    <location>
        <position position="510"/>
    </location>
    <ligand>
        <name>ATP</name>
        <dbReference type="ChEBI" id="CHEBI:30616"/>
    </ligand>
</feature>
<feature type="binding site" evidence="10">
    <location>
        <begin position="411"/>
        <end position="420"/>
    </location>
    <ligand>
        <name>ATP</name>
        <dbReference type="ChEBI" id="CHEBI:30616"/>
    </ligand>
</feature>
<evidence type="ECO:0000256" key="10">
    <source>
        <dbReference type="PIRSR" id="PIRSR001558-1"/>
    </source>
</evidence>
<comment type="catalytic activity">
    <reaction evidence="9">
        <text>gamma-L-glutamyl-L-cysteine + glycine + ATP = glutathione + ADP + phosphate + H(+)</text>
        <dbReference type="Rhea" id="RHEA:13557"/>
        <dbReference type="ChEBI" id="CHEBI:15378"/>
        <dbReference type="ChEBI" id="CHEBI:30616"/>
        <dbReference type="ChEBI" id="CHEBI:43474"/>
        <dbReference type="ChEBI" id="CHEBI:57305"/>
        <dbReference type="ChEBI" id="CHEBI:57925"/>
        <dbReference type="ChEBI" id="CHEBI:58173"/>
        <dbReference type="ChEBI" id="CHEBI:456216"/>
        <dbReference type="EC" id="6.3.2.3"/>
    </reaction>
</comment>
<dbReference type="GO" id="GO:0043295">
    <property type="term" value="F:glutathione binding"/>
    <property type="evidence" value="ECO:0007669"/>
    <property type="project" value="UniProtKB-UniRule"/>
</dbReference>
<feature type="binding site" evidence="10">
    <location>
        <position position="516"/>
    </location>
    <ligand>
        <name>ATP</name>
        <dbReference type="ChEBI" id="CHEBI:30616"/>
    </ligand>
</feature>
<evidence type="ECO:0000313" key="15">
    <source>
        <dbReference type="Proteomes" id="UP001213000"/>
    </source>
</evidence>
<dbReference type="Gene3D" id="3.40.50.1760">
    <property type="entry name" value="Glutathione synthase, substrate-binding domain superfamily, eukaryotic"/>
    <property type="match status" value="1"/>
</dbReference>
<feature type="binding site" evidence="10">
    <location>
        <position position="480"/>
    </location>
    <ligand>
        <name>ATP</name>
        <dbReference type="ChEBI" id="CHEBI:30616"/>
    </ligand>
</feature>
<comment type="pathway">
    <text evidence="1 9">Sulfur metabolism; glutathione biosynthesis; glutathione from L-cysteine and L-glutamate: step 2/2.</text>
</comment>
<protein>
    <recommendedName>
        <fullName evidence="9">Glutathione synthetase</fullName>
        <shortName evidence="9">GSH-S</shortName>
        <ecNumber evidence="9">6.3.2.3</ecNumber>
    </recommendedName>
</protein>
<dbReference type="InterPro" id="IPR014709">
    <property type="entry name" value="Glutathione_synthase_C_euk"/>
</dbReference>
<feature type="binding site" evidence="10">
    <location>
        <position position="331"/>
    </location>
    <ligand>
        <name>ATP</name>
        <dbReference type="ChEBI" id="CHEBI:30616"/>
    </ligand>
</feature>
<comment type="caution">
    <text evidence="14">The sequence shown here is derived from an EMBL/GenBank/DDBJ whole genome shotgun (WGS) entry which is preliminary data.</text>
</comment>
<dbReference type="NCBIfam" id="TIGR01986">
    <property type="entry name" value="glut_syn_euk"/>
    <property type="match status" value="1"/>
</dbReference>
<name>A0AAD5VYB9_9AGAR</name>
<keyword evidence="4 9" id="KW-0317">Glutathione biosynthesis</keyword>
<dbReference type="InterPro" id="IPR014042">
    <property type="entry name" value="Glutathione_synthase_a-hlx"/>
</dbReference>
<dbReference type="GO" id="GO:0000287">
    <property type="term" value="F:magnesium ion binding"/>
    <property type="evidence" value="ECO:0007669"/>
    <property type="project" value="UniProtKB-UniRule"/>
</dbReference>
<feature type="binding site" evidence="10">
    <location>
        <begin position="444"/>
        <end position="447"/>
    </location>
    <ligand>
        <name>ATP</name>
        <dbReference type="ChEBI" id="CHEBI:30616"/>
    </ligand>
</feature>
<dbReference type="EMBL" id="JANIEX010000121">
    <property type="protein sequence ID" value="KAJ3572951.1"/>
    <property type="molecule type" value="Genomic_DNA"/>
</dbReference>
<organism evidence="14 15">
    <name type="scientific">Leucocoprinus birnbaumii</name>
    <dbReference type="NCBI Taxonomy" id="56174"/>
    <lineage>
        <taxon>Eukaryota</taxon>
        <taxon>Fungi</taxon>
        <taxon>Dikarya</taxon>
        <taxon>Basidiomycota</taxon>
        <taxon>Agaricomycotina</taxon>
        <taxon>Agaricomycetes</taxon>
        <taxon>Agaricomycetidae</taxon>
        <taxon>Agaricales</taxon>
        <taxon>Agaricineae</taxon>
        <taxon>Agaricaceae</taxon>
        <taxon>Leucocoprinus</taxon>
    </lineage>
</organism>
<feature type="binding site" evidence="12">
    <location>
        <begin position="156"/>
        <end position="159"/>
    </location>
    <ligand>
        <name>substrate</name>
    </ligand>
</feature>
<dbReference type="Pfam" id="PF03199">
    <property type="entry name" value="GSH_synthase"/>
    <property type="match status" value="1"/>
</dbReference>
<dbReference type="PANTHER" id="PTHR11130:SF0">
    <property type="entry name" value="GLUTATHIONE SYNTHETASE"/>
    <property type="match status" value="1"/>
</dbReference>
<dbReference type="Gene3D" id="3.30.1490.50">
    <property type="match status" value="1"/>
</dbReference>
<feature type="binding site" evidence="10">
    <location>
        <position position="133"/>
    </location>
    <ligand>
        <name>substrate</name>
    </ligand>
</feature>
<dbReference type="GO" id="GO:0004363">
    <property type="term" value="F:glutathione synthase activity"/>
    <property type="evidence" value="ECO:0007669"/>
    <property type="project" value="UniProtKB-UniRule"/>
</dbReference>
<accession>A0AAD5VYB9</accession>
<dbReference type="AlphaFoldDB" id="A0AAD5VYB9"/>
<evidence type="ECO:0000259" key="13">
    <source>
        <dbReference type="Pfam" id="PF03199"/>
    </source>
</evidence>
<evidence type="ECO:0000256" key="2">
    <source>
        <dbReference type="ARBA" id="ARBA00010385"/>
    </source>
</evidence>